<keyword evidence="2" id="KW-1185">Reference proteome</keyword>
<gene>
    <name evidence="1" type="ORF">AUCHE_09_01360</name>
</gene>
<proteinExistence type="predicted"/>
<evidence type="ECO:0000313" key="1">
    <source>
        <dbReference type="EMBL" id="GAB78531.1"/>
    </source>
</evidence>
<comment type="caution">
    <text evidence="1">The sequence shown here is derived from an EMBL/GenBank/DDBJ whole genome shotgun (WGS) entry which is preliminary data.</text>
</comment>
<dbReference type="AlphaFoldDB" id="K6UMY5"/>
<reference evidence="1 2" key="1">
    <citation type="submission" date="2012-08" db="EMBL/GenBank/DDBJ databases">
        <title>Whole genome shotgun sequence of Austwickia chelonae NBRC 105200.</title>
        <authorList>
            <person name="Yoshida I."/>
            <person name="Hosoyama A."/>
            <person name="Tsuchikane K."/>
            <person name="Katsumata H."/>
            <person name="Ando Y."/>
            <person name="Ohji S."/>
            <person name="Hamada M."/>
            <person name="Tamura T."/>
            <person name="Yamazoe A."/>
            <person name="Yamazaki S."/>
            <person name="Fujita N."/>
        </authorList>
    </citation>
    <scope>NUCLEOTIDE SEQUENCE [LARGE SCALE GENOMIC DNA]</scope>
    <source>
        <strain evidence="1 2">NBRC 105200</strain>
    </source>
</reference>
<sequence>MRAASWATDYRIDVLPTLASVKGSTFAAGVADDGSVLVGVKPDYSTVETAREGLLDDGSGAYVAGVAGARALSLPTCMDGAPRNLTPIAFGAGGTAAAELICLSGLGSRSRYQLARWPSVTSPAEEIGDASVMSGSVQVVAVNAAGSVLAQISIYGGAFQGRTYVVGPHFRHIGGRESTESIWGESLADDGTVVGHLMRWDEQGPSYLPVVSEKITEAVTALPVPAGDSLRERKGNFLISPDGGMILRNGEKQLTVWGRDRKPRPLAGTEGFSALDINSANEVLGTVEGRLAIWQAGIVRQIDVKGIPADVVRLQAREFNNHGQIAATLTMADGTTKAVLLTPSWM</sequence>
<dbReference type="EMBL" id="BAGZ01000009">
    <property type="protein sequence ID" value="GAB78531.1"/>
    <property type="molecule type" value="Genomic_DNA"/>
</dbReference>
<accession>K6UMY5</accession>
<name>K6UMY5_9MICO</name>
<organism evidence="1 2">
    <name type="scientific">Austwickia chelonae NBRC 105200</name>
    <dbReference type="NCBI Taxonomy" id="1184607"/>
    <lineage>
        <taxon>Bacteria</taxon>
        <taxon>Bacillati</taxon>
        <taxon>Actinomycetota</taxon>
        <taxon>Actinomycetes</taxon>
        <taxon>Micrococcales</taxon>
        <taxon>Dermatophilaceae</taxon>
        <taxon>Austwickia</taxon>
    </lineage>
</organism>
<dbReference type="Proteomes" id="UP000008495">
    <property type="component" value="Unassembled WGS sequence"/>
</dbReference>
<evidence type="ECO:0000313" key="2">
    <source>
        <dbReference type="Proteomes" id="UP000008495"/>
    </source>
</evidence>
<protein>
    <submittedName>
        <fullName evidence="1">Uncharacterized protein</fullName>
    </submittedName>
</protein>